<dbReference type="GO" id="GO:0009279">
    <property type="term" value="C:cell outer membrane"/>
    <property type="evidence" value="ECO:0007669"/>
    <property type="project" value="UniProtKB-SubCell"/>
</dbReference>
<evidence type="ECO:0000256" key="8">
    <source>
        <dbReference type="ARBA" id="ARBA00023004"/>
    </source>
</evidence>
<organism evidence="19 21">
    <name type="scientific">Pseudoalteromonas ruthenica</name>
    <dbReference type="NCBI Taxonomy" id="151081"/>
    <lineage>
        <taxon>Bacteria</taxon>
        <taxon>Pseudomonadati</taxon>
        <taxon>Pseudomonadota</taxon>
        <taxon>Gammaproteobacteria</taxon>
        <taxon>Alteromonadales</taxon>
        <taxon>Pseudoalteromonadaceae</taxon>
        <taxon>Pseudoalteromonas</taxon>
    </lineage>
</organism>
<evidence type="ECO:0000256" key="5">
    <source>
        <dbReference type="ARBA" id="ARBA00022496"/>
    </source>
</evidence>
<dbReference type="GO" id="GO:0015891">
    <property type="term" value="P:siderophore transport"/>
    <property type="evidence" value="ECO:0007669"/>
    <property type="project" value="InterPro"/>
</dbReference>
<dbReference type="Proteomes" id="UP000305874">
    <property type="component" value="Unassembled WGS sequence"/>
</dbReference>
<keyword evidence="8" id="KW-0408">Iron</keyword>
<dbReference type="InterPro" id="IPR037066">
    <property type="entry name" value="Plug_dom_sf"/>
</dbReference>
<evidence type="ECO:0000313" key="20">
    <source>
        <dbReference type="EMBL" id="TMP87802.1"/>
    </source>
</evidence>
<dbReference type="PANTHER" id="PTHR32552">
    <property type="entry name" value="FERRICHROME IRON RECEPTOR-RELATED"/>
    <property type="match status" value="1"/>
</dbReference>
<evidence type="ECO:0000256" key="1">
    <source>
        <dbReference type="ARBA" id="ARBA00004571"/>
    </source>
</evidence>
<dbReference type="OrthoDB" id="8663017at2"/>
<dbReference type="NCBIfam" id="TIGR01783">
    <property type="entry name" value="TonB-siderophor"/>
    <property type="match status" value="1"/>
</dbReference>
<feature type="domain" description="TonB-dependent receptor-like beta-barrel" evidence="17">
    <location>
        <begin position="236"/>
        <end position="678"/>
    </location>
</feature>
<evidence type="ECO:0000256" key="4">
    <source>
        <dbReference type="ARBA" id="ARBA00022452"/>
    </source>
</evidence>
<dbReference type="InterPro" id="IPR036942">
    <property type="entry name" value="Beta-barrel_TonB_sf"/>
</dbReference>
<evidence type="ECO:0000256" key="13">
    <source>
        <dbReference type="ARBA" id="ARBA00023237"/>
    </source>
</evidence>
<comment type="similarity">
    <text evidence="2 14 15">Belongs to the TonB-dependent receptor family.</text>
</comment>
<dbReference type="GO" id="GO:0038023">
    <property type="term" value="F:signaling receptor activity"/>
    <property type="evidence" value="ECO:0007669"/>
    <property type="project" value="InterPro"/>
</dbReference>
<dbReference type="InterPro" id="IPR010105">
    <property type="entry name" value="TonB_sidphr_rcpt"/>
</dbReference>
<reference evidence="20 22" key="2">
    <citation type="submission" date="2017-12" db="EMBL/GenBank/DDBJ databases">
        <authorList>
            <person name="Paulsen S."/>
            <person name="Gram L.K."/>
        </authorList>
    </citation>
    <scope>NUCLEOTIDE SEQUENCE [LARGE SCALE GENOMIC DNA]</scope>
    <source>
        <strain evidence="20 22">S2897</strain>
    </source>
</reference>
<feature type="chain" id="PRO_5035990371" evidence="16">
    <location>
        <begin position="26"/>
        <end position="708"/>
    </location>
</feature>
<proteinExistence type="inferred from homology"/>
<keyword evidence="6 14" id="KW-0812">Transmembrane</keyword>
<dbReference type="InterPro" id="IPR039426">
    <property type="entry name" value="TonB-dep_rcpt-like"/>
</dbReference>
<keyword evidence="12 19" id="KW-0675">Receptor</keyword>
<dbReference type="PATRIC" id="fig|151081.8.peg.657"/>
<name>A0A0F4PNY2_9GAMM</name>
<dbReference type="AlphaFoldDB" id="A0A0F4PNY2"/>
<reference evidence="22" key="3">
    <citation type="submission" date="2019-06" db="EMBL/GenBank/DDBJ databases">
        <title>Co-occurence of chitin degradation, pigmentation and bioactivity in marine Pseudoalteromonas.</title>
        <authorList>
            <person name="Sonnenschein E.C."/>
            <person name="Bech P.K."/>
        </authorList>
    </citation>
    <scope>NUCLEOTIDE SEQUENCE [LARGE SCALE GENOMIC DNA]</scope>
    <source>
        <strain evidence="22">S2897</strain>
    </source>
</reference>
<reference evidence="20" key="4">
    <citation type="submission" date="2019-09" db="EMBL/GenBank/DDBJ databases">
        <title>Co-occurence of chitin degradation, pigmentation and bioactivity in marine Pseudoalteromonas.</title>
        <authorList>
            <person name="Sonnenschein E.C."/>
            <person name="Bech P.K."/>
        </authorList>
    </citation>
    <scope>NUCLEOTIDE SEQUENCE</scope>
    <source>
        <strain evidence="20">S2897</strain>
    </source>
</reference>
<dbReference type="FunFam" id="2.170.130.10:FF:000010">
    <property type="entry name" value="Ferripyoverdine receptor"/>
    <property type="match status" value="1"/>
</dbReference>
<gene>
    <name evidence="20" type="ORF">CWC05_05775</name>
    <name evidence="19" type="ORF">TW72_14900</name>
</gene>
<keyword evidence="11 14" id="KW-0472">Membrane</keyword>
<keyword evidence="5" id="KW-0410">Iron transport</keyword>
<keyword evidence="10 15" id="KW-0798">TonB box</keyword>
<evidence type="ECO:0000256" key="3">
    <source>
        <dbReference type="ARBA" id="ARBA00022448"/>
    </source>
</evidence>
<keyword evidence="9" id="KW-0406">Ion transport</keyword>
<dbReference type="CDD" id="cd01347">
    <property type="entry name" value="ligand_gated_channel"/>
    <property type="match status" value="1"/>
</dbReference>
<dbReference type="InterPro" id="IPR012910">
    <property type="entry name" value="Plug_dom"/>
</dbReference>
<evidence type="ECO:0000256" key="14">
    <source>
        <dbReference type="PROSITE-ProRule" id="PRU01360"/>
    </source>
</evidence>
<dbReference type="PANTHER" id="PTHR32552:SF74">
    <property type="entry name" value="HYDROXAMATE SIDEROPHORE RECEPTOR FHUE"/>
    <property type="match status" value="1"/>
</dbReference>
<dbReference type="Pfam" id="PF00593">
    <property type="entry name" value="TonB_dep_Rec_b-barrel"/>
    <property type="match status" value="1"/>
</dbReference>
<keyword evidence="7 16" id="KW-0732">Signal</keyword>
<accession>A0A0F4PNY2</accession>
<dbReference type="Pfam" id="PF07715">
    <property type="entry name" value="Plug"/>
    <property type="match status" value="1"/>
</dbReference>
<dbReference type="STRING" id="151081.TW72_14900"/>
<evidence type="ECO:0000256" key="9">
    <source>
        <dbReference type="ARBA" id="ARBA00023065"/>
    </source>
</evidence>
<evidence type="ECO:0000256" key="15">
    <source>
        <dbReference type="RuleBase" id="RU003357"/>
    </source>
</evidence>
<sequence length="708" mass="77811">MSKKSFTLSKIATLCAVALSTSAFAEQAKDKDIERVSVYGQHHKNYITEQADSASKLGITIKETPQSISVVSRALMDDFSLDDINAVLESTPGVTVEQIETDRTYFKARGFDITNFQVDGLGIPQDGGDVHGTLDTSIYDRIEIVRGANGIMTGAGTPAATVNMVLKKPTYTTQASASASVGSWNKNRLEVDVSGALTDNHAMRAVVTKQRSDSYLDRYATDLTLGYIAYEGQLTDSTKVSVNYIRQSKDADSPLWGALPLFYDDGTATDFDVSTSTAADWSYWNNDNEHIFVELEQSLGTSWFIRARYAHMTNEQDSELFYVYGTPSAETGLGLTGYASEYDYKDQQNLYDLYATGDFSLFGQTHNLVFGVSSADMNYQDSSLYDYTTGNGFPAMPPLEDFEGNAPIPTLEDAYNGSKVEADQKSAYASARFKITEPLAILAGGRYTEWDSEGLSYGNSKVNSSEEFIPYIGAVYDFAENYTVYASYTETFAPQSEQDQTGMALDPITGESKELGIKAQLLDGQLFATFAIFDALQDGIALPDTALSTPDNTVYYAAEGINSDGYELELSGRLTDDLSASFSYSHVDIEAGDDANEGKLVRDYTPEDQVKVALNYQVPVIEGLSFGANYRWQAKTSRVQSNGTIPTVTTQGAYGLLDLVATYQVTERISATFNVNNVTDEKYLHSLYWAQGYYGAPRHYAFSINWQL</sequence>
<comment type="caution">
    <text evidence="19">The sequence shown here is derived from an EMBL/GenBank/DDBJ whole genome shotgun (WGS) entry which is preliminary data.</text>
</comment>
<keyword evidence="4 14" id="KW-1134">Transmembrane beta strand</keyword>
<evidence type="ECO:0000256" key="10">
    <source>
        <dbReference type="ARBA" id="ARBA00023077"/>
    </source>
</evidence>
<reference evidence="19 21" key="1">
    <citation type="journal article" date="2015" name="BMC Genomics">
        <title>Genome mining reveals unlocked bioactive potential of marine Gram-negative bacteria.</title>
        <authorList>
            <person name="Machado H."/>
            <person name="Sonnenschein E.C."/>
            <person name="Melchiorsen J."/>
            <person name="Gram L."/>
        </authorList>
    </citation>
    <scope>NUCLEOTIDE SEQUENCE [LARGE SCALE GENOMIC DNA]</scope>
    <source>
        <strain evidence="19 21">S3137</strain>
    </source>
</reference>
<dbReference type="GO" id="GO:0015344">
    <property type="term" value="F:siderophore uptake transmembrane transporter activity"/>
    <property type="evidence" value="ECO:0007669"/>
    <property type="project" value="TreeGrafter"/>
</dbReference>
<evidence type="ECO:0000313" key="22">
    <source>
        <dbReference type="Proteomes" id="UP000305874"/>
    </source>
</evidence>
<evidence type="ECO:0000256" key="7">
    <source>
        <dbReference type="ARBA" id="ARBA00022729"/>
    </source>
</evidence>
<dbReference type="EMBL" id="JXXZ01000013">
    <property type="protein sequence ID" value="KJY97117.1"/>
    <property type="molecule type" value="Genomic_DNA"/>
</dbReference>
<dbReference type="Proteomes" id="UP000033664">
    <property type="component" value="Unassembled WGS sequence"/>
</dbReference>
<dbReference type="InterPro" id="IPR000531">
    <property type="entry name" value="Beta-barrel_TonB"/>
</dbReference>
<dbReference type="eggNOG" id="COG4773">
    <property type="taxonomic scope" value="Bacteria"/>
</dbReference>
<evidence type="ECO:0000256" key="16">
    <source>
        <dbReference type="SAM" id="SignalP"/>
    </source>
</evidence>
<dbReference type="Gene3D" id="2.40.170.20">
    <property type="entry name" value="TonB-dependent receptor, beta-barrel domain"/>
    <property type="match status" value="1"/>
</dbReference>
<protein>
    <submittedName>
        <fullName evidence="19">TonB-dependent receptor</fullName>
    </submittedName>
    <submittedName>
        <fullName evidence="20">TonB-dependent siderophore receptor</fullName>
    </submittedName>
</protein>
<evidence type="ECO:0000256" key="12">
    <source>
        <dbReference type="ARBA" id="ARBA00023170"/>
    </source>
</evidence>
<evidence type="ECO:0000256" key="6">
    <source>
        <dbReference type="ARBA" id="ARBA00022692"/>
    </source>
</evidence>
<evidence type="ECO:0000259" key="18">
    <source>
        <dbReference type="Pfam" id="PF07715"/>
    </source>
</evidence>
<evidence type="ECO:0000256" key="11">
    <source>
        <dbReference type="ARBA" id="ARBA00023136"/>
    </source>
</evidence>
<evidence type="ECO:0000313" key="21">
    <source>
        <dbReference type="Proteomes" id="UP000033664"/>
    </source>
</evidence>
<evidence type="ECO:0000256" key="2">
    <source>
        <dbReference type="ARBA" id="ARBA00009810"/>
    </source>
</evidence>
<evidence type="ECO:0000313" key="19">
    <source>
        <dbReference type="EMBL" id="KJY97117.1"/>
    </source>
</evidence>
<keyword evidence="3 14" id="KW-0813">Transport</keyword>
<dbReference type="Gene3D" id="2.170.130.10">
    <property type="entry name" value="TonB-dependent receptor, plug domain"/>
    <property type="match status" value="1"/>
</dbReference>
<keyword evidence="13 14" id="KW-0998">Cell outer membrane</keyword>
<feature type="signal peptide" evidence="16">
    <location>
        <begin position="1"/>
        <end position="25"/>
    </location>
</feature>
<evidence type="ECO:0000259" key="17">
    <source>
        <dbReference type="Pfam" id="PF00593"/>
    </source>
</evidence>
<comment type="subcellular location">
    <subcellularLocation>
        <location evidence="1 14">Cell outer membrane</location>
        <topology evidence="1 14">Multi-pass membrane protein</topology>
    </subcellularLocation>
</comment>
<keyword evidence="21" id="KW-1185">Reference proteome</keyword>
<dbReference type="EMBL" id="PNCG01000004">
    <property type="protein sequence ID" value="TMP87802.1"/>
    <property type="molecule type" value="Genomic_DNA"/>
</dbReference>
<dbReference type="SUPFAM" id="SSF56935">
    <property type="entry name" value="Porins"/>
    <property type="match status" value="1"/>
</dbReference>
<dbReference type="PROSITE" id="PS52016">
    <property type="entry name" value="TONB_DEPENDENT_REC_3"/>
    <property type="match status" value="1"/>
</dbReference>
<feature type="domain" description="TonB-dependent receptor plug" evidence="18">
    <location>
        <begin position="61"/>
        <end position="160"/>
    </location>
</feature>